<dbReference type="SUPFAM" id="SSF50998">
    <property type="entry name" value="Quinoprotein alcohol dehydrogenase-like"/>
    <property type="match status" value="1"/>
</dbReference>
<dbReference type="OrthoDB" id="255628at2"/>
<dbReference type="PANTHER" id="PTHR34512:SF30">
    <property type="entry name" value="OUTER MEMBRANE PROTEIN ASSEMBLY FACTOR BAMB"/>
    <property type="match status" value="1"/>
</dbReference>
<dbReference type="InParanoid" id="A0A517SLF8"/>
<dbReference type="EMBL" id="CP036271">
    <property type="protein sequence ID" value="QDT56957.1"/>
    <property type="molecule type" value="Genomic_DNA"/>
</dbReference>
<evidence type="ECO:0000313" key="2">
    <source>
        <dbReference type="EMBL" id="QDT56957.1"/>
    </source>
</evidence>
<evidence type="ECO:0000259" key="1">
    <source>
        <dbReference type="Pfam" id="PF13360"/>
    </source>
</evidence>
<evidence type="ECO:0000313" key="3">
    <source>
        <dbReference type="Proteomes" id="UP000315700"/>
    </source>
</evidence>
<sequence>MLVIGDTGRAMVRAVAAVCLFGWSHASGDDWPQWLGPGRNNVSTEVVAPWKEPPSVAWRQKVGHAQSSPVVAGGRVFIHSVVAGEEKEEVLAFDATTGELRWRDAYERGAYRSQQGPGPRATPSVMGGRVYTTGITGILGCYDCESGKRLWQANPYEELGASLPGFGVCSSPAVTASRVILPVGGKGSAVVAYDAQTGKLAWQKFDEPAAASSPVVVTRGEGDKKRTEVIVQTTLRVMGLNPDDGTVHWEHPLVFQPSGVAPTPLTTSSLLICSTQDNGTIALSTPSADGVPRQAWWKQDLSSYFSTGTLDVEQNRVFLLTNQLQPLPRADLVCIDLESGSELWSRAALGYFHAGVIMTGDGKLLILDDSGNLVLAEAAKDRFVELAKAKVCRGTFVNPAISGGLVYVRDDQELIALRVPATARAENGSQ</sequence>
<accession>A0A517SLF8</accession>
<dbReference type="Gene3D" id="2.130.10.10">
    <property type="entry name" value="YVTN repeat-like/Quinoprotein amine dehydrogenase"/>
    <property type="match status" value="1"/>
</dbReference>
<dbReference type="InterPro" id="IPR002372">
    <property type="entry name" value="PQQ_rpt_dom"/>
</dbReference>
<proteinExistence type="predicted"/>
<protein>
    <submittedName>
        <fullName evidence="2">Outer membrane biogenesis protein BamB</fullName>
    </submittedName>
</protein>
<dbReference type="InterPro" id="IPR011047">
    <property type="entry name" value="Quinoprotein_ADH-like_sf"/>
</dbReference>
<dbReference type="AlphaFoldDB" id="A0A517SLF8"/>
<dbReference type="Pfam" id="PF13360">
    <property type="entry name" value="PQQ_2"/>
    <property type="match status" value="1"/>
</dbReference>
<dbReference type="InterPro" id="IPR015943">
    <property type="entry name" value="WD40/YVTN_repeat-like_dom_sf"/>
</dbReference>
<dbReference type="KEGG" id="ccos:Pan44_50200"/>
<dbReference type="FunCoup" id="A0A517SLF8">
    <property type="interactions" value="19"/>
</dbReference>
<name>A0A517SLF8_9PLAN</name>
<keyword evidence="3" id="KW-1185">Reference proteome</keyword>
<dbReference type="Proteomes" id="UP000315700">
    <property type="component" value="Chromosome"/>
</dbReference>
<reference evidence="2 3" key="1">
    <citation type="submission" date="2019-02" db="EMBL/GenBank/DDBJ databases">
        <title>Deep-cultivation of Planctomycetes and their phenomic and genomic characterization uncovers novel biology.</title>
        <authorList>
            <person name="Wiegand S."/>
            <person name="Jogler M."/>
            <person name="Boedeker C."/>
            <person name="Pinto D."/>
            <person name="Vollmers J."/>
            <person name="Rivas-Marin E."/>
            <person name="Kohn T."/>
            <person name="Peeters S.H."/>
            <person name="Heuer A."/>
            <person name="Rast P."/>
            <person name="Oberbeckmann S."/>
            <person name="Bunk B."/>
            <person name="Jeske O."/>
            <person name="Meyerdierks A."/>
            <person name="Storesund J.E."/>
            <person name="Kallscheuer N."/>
            <person name="Luecker S."/>
            <person name="Lage O.M."/>
            <person name="Pohl T."/>
            <person name="Merkel B.J."/>
            <person name="Hornburger P."/>
            <person name="Mueller R.-W."/>
            <person name="Bruemmer F."/>
            <person name="Labrenz M."/>
            <person name="Spormann A.M."/>
            <person name="Op den Camp H."/>
            <person name="Overmann J."/>
            <person name="Amann R."/>
            <person name="Jetten M.S.M."/>
            <person name="Mascher T."/>
            <person name="Medema M.H."/>
            <person name="Devos D.P."/>
            <person name="Kaster A.-K."/>
            <person name="Ovreas L."/>
            <person name="Rohde M."/>
            <person name="Galperin M.Y."/>
            <person name="Jogler C."/>
        </authorList>
    </citation>
    <scope>NUCLEOTIDE SEQUENCE [LARGE SCALE GENOMIC DNA]</scope>
    <source>
        <strain evidence="2 3">Pan44</strain>
    </source>
</reference>
<feature type="domain" description="Pyrrolo-quinoline quinone repeat" evidence="1">
    <location>
        <begin position="87"/>
        <end position="345"/>
    </location>
</feature>
<organism evidence="2 3">
    <name type="scientific">Caulifigura coniformis</name>
    <dbReference type="NCBI Taxonomy" id="2527983"/>
    <lineage>
        <taxon>Bacteria</taxon>
        <taxon>Pseudomonadati</taxon>
        <taxon>Planctomycetota</taxon>
        <taxon>Planctomycetia</taxon>
        <taxon>Planctomycetales</taxon>
        <taxon>Planctomycetaceae</taxon>
        <taxon>Caulifigura</taxon>
    </lineage>
</organism>
<gene>
    <name evidence="2" type="ORF">Pan44_50200</name>
</gene>
<dbReference type="PANTHER" id="PTHR34512">
    <property type="entry name" value="CELL SURFACE PROTEIN"/>
    <property type="match status" value="1"/>
</dbReference>
<dbReference type="RefSeq" id="WP_145034363.1">
    <property type="nucleotide sequence ID" value="NZ_CP036271.1"/>
</dbReference>